<dbReference type="EMBL" id="JAHQIW010006986">
    <property type="protein sequence ID" value="KAJ1371496.1"/>
    <property type="molecule type" value="Genomic_DNA"/>
</dbReference>
<name>A0AAD5WIT5_PARTN</name>
<evidence type="ECO:0000313" key="1">
    <source>
        <dbReference type="EMBL" id="KAJ1371496.1"/>
    </source>
</evidence>
<dbReference type="Proteomes" id="UP001196413">
    <property type="component" value="Unassembled WGS sequence"/>
</dbReference>
<sequence length="67" mass="7130">MPLMTGSCNSMSVIRGWLGTSLSIPCPPPTHVLSKNVFEPHHLGIVRPEAFLGPHGVVPVPQIAMCS</sequence>
<gene>
    <name evidence="1" type="ORF">KIN20_033461</name>
</gene>
<keyword evidence="2" id="KW-1185">Reference proteome</keyword>
<evidence type="ECO:0000313" key="2">
    <source>
        <dbReference type="Proteomes" id="UP001196413"/>
    </source>
</evidence>
<proteinExistence type="predicted"/>
<reference evidence="1" key="1">
    <citation type="submission" date="2021-06" db="EMBL/GenBank/DDBJ databases">
        <title>Parelaphostrongylus tenuis whole genome reference sequence.</title>
        <authorList>
            <person name="Garwood T.J."/>
            <person name="Larsen P.A."/>
            <person name="Fountain-Jones N.M."/>
            <person name="Garbe J.R."/>
            <person name="Macchietto M.G."/>
            <person name="Kania S.A."/>
            <person name="Gerhold R.W."/>
            <person name="Richards J.E."/>
            <person name="Wolf T.M."/>
        </authorList>
    </citation>
    <scope>NUCLEOTIDE SEQUENCE</scope>
    <source>
        <strain evidence="1">MNPRO001-30</strain>
        <tissue evidence="1">Meninges</tissue>
    </source>
</reference>
<dbReference type="AlphaFoldDB" id="A0AAD5WIT5"/>
<comment type="caution">
    <text evidence="1">The sequence shown here is derived from an EMBL/GenBank/DDBJ whole genome shotgun (WGS) entry which is preliminary data.</text>
</comment>
<accession>A0AAD5WIT5</accession>
<protein>
    <submittedName>
        <fullName evidence="1">Uncharacterized protein</fullName>
    </submittedName>
</protein>
<organism evidence="1 2">
    <name type="scientific">Parelaphostrongylus tenuis</name>
    <name type="common">Meningeal worm</name>
    <dbReference type="NCBI Taxonomy" id="148309"/>
    <lineage>
        <taxon>Eukaryota</taxon>
        <taxon>Metazoa</taxon>
        <taxon>Ecdysozoa</taxon>
        <taxon>Nematoda</taxon>
        <taxon>Chromadorea</taxon>
        <taxon>Rhabditida</taxon>
        <taxon>Rhabditina</taxon>
        <taxon>Rhabditomorpha</taxon>
        <taxon>Strongyloidea</taxon>
        <taxon>Metastrongylidae</taxon>
        <taxon>Parelaphostrongylus</taxon>
    </lineage>
</organism>